<feature type="region of interest" description="Disordered" evidence="14">
    <location>
        <begin position="595"/>
        <end position="739"/>
    </location>
</feature>
<evidence type="ECO:0000313" key="17">
    <source>
        <dbReference type="Proteomes" id="UP000838412"/>
    </source>
</evidence>
<evidence type="ECO:0000256" key="14">
    <source>
        <dbReference type="SAM" id="MobiDB-lite"/>
    </source>
</evidence>
<dbReference type="FunFam" id="2.30.29.30:FF:000098">
    <property type="entry name" value="Fact complex subunit ssrp1"/>
    <property type="match status" value="1"/>
</dbReference>
<dbReference type="InterPro" id="IPR000969">
    <property type="entry name" value="SSRP1/POB3"/>
</dbReference>
<dbReference type="InterPro" id="IPR011993">
    <property type="entry name" value="PH-like_dom_sf"/>
</dbReference>
<reference evidence="16" key="1">
    <citation type="submission" date="2022-01" db="EMBL/GenBank/DDBJ databases">
        <authorList>
            <person name="Braso-Vives M."/>
        </authorList>
    </citation>
    <scope>NUCLEOTIDE SEQUENCE</scope>
</reference>
<keyword evidence="6 13" id="KW-0227">DNA damage</keyword>
<evidence type="ECO:0000256" key="1">
    <source>
        <dbReference type="ARBA" id="ARBA00004604"/>
    </source>
</evidence>
<dbReference type="PRINTS" id="PR00887">
    <property type="entry name" value="SSRCOGNITION"/>
</dbReference>
<keyword evidence="5 13" id="KW-0235">DNA replication</keyword>
<dbReference type="GO" id="GO:0005730">
    <property type="term" value="C:nucleolus"/>
    <property type="evidence" value="ECO:0007669"/>
    <property type="project" value="UniProtKB-SubCell"/>
</dbReference>
<dbReference type="Pfam" id="PF08512">
    <property type="entry name" value="Rttp106-like_middle"/>
    <property type="match status" value="1"/>
</dbReference>
<comment type="similarity">
    <text evidence="2 13">Belongs to the SSRP1 family.</text>
</comment>
<organism evidence="16 17">
    <name type="scientific">Branchiostoma lanceolatum</name>
    <name type="common">Common lancelet</name>
    <name type="synonym">Amphioxus lanceolatum</name>
    <dbReference type="NCBI Taxonomy" id="7740"/>
    <lineage>
        <taxon>Eukaryota</taxon>
        <taxon>Metazoa</taxon>
        <taxon>Chordata</taxon>
        <taxon>Cephalochordata</taxon>
        <taxon>Leptocardii</taxon>
        <taxon>Amphioxiformes</taxon>
        <taxon>Branchiostomatidae</taxon>
        <taxon>Branchiostoma</taxon>
    </lineage>
</organism>
<dbReference type="GO" id="GO:0042393">
    <property type="term" value="F:histone binding"/>
    <property type="evidence" value="ECO:0007669"/>
    <property type="project" value="TreeGrafter"/>
</dbReference>
<dbReference type="InterPro" id="IPR024954">
    <property type="entry name" value="SSRP1_DD"/>
</dbReference>
<evidence type="ECO:0000256" key="10">
    <source>
        <dbReference type="ARBA" id="ARBA00023204"/>
    </source>
</evidence>
<dbReference type="CDD" id="cd21994">
    <property type="entry name" value="HMG-box_SSRP1-like"/>
    <property type="match status" value="1"/>
</dbReference>
<dbReference type="GO" id="GO:0031491">
    <property type="term" value="F:nucleosome binding"/>
    <property type="evidence" value="ECO:0007669"/>
    <property type="project" value="TreeGrafter"/>
</dbReference>
<dbReference type="CDD" id="cd13231">
    <property type="entry name" value="PH2_SSRP1-like"/>
    <property type="match status" value="1"/>
</dbReference>
<keyword evidence="7 13" id="KW-0805">Transcription regulation</keyword>
<dbReference type="Gene3D" id="2.30.29.150">
    <property type="match status" value="1"/>
</dbReference>
<protein>
    <recommendedName>
        <fullName evidence="3 13">FACT complex subunit SSRP1</fullName>
    </recommendedName>
</protein>
<feature type="compositionally biased region" description="Basic and acidic residues" evidence="14">
    <location>
        <begin position="595"/>
        <end position="633"/>
    </location>
</feature>
<dbReference type="InterPro" id="IPR036910">
    <property type="entry name" value="HMG_box_dom_sf"/>
</dbReference>
<evidence type="ECO:0000256" key="2">
    <source>
        <dbReference type="ARBA" id="ARBA00010060"/>
    </source>
</evidence>
<keyword evidence="17" id="KW-1185">Reference proteome</keyword>
<dbReference type="Pfam" id="PF00505">
    <property type="entry name" value="HMG_box"/>
    <property type="match status" value="1"/>
</dbReference>
<name>A0A8J9VZY7_BRALA</name>
<dbReference type="Pfam" id="PF21103">
    <property type="entry name" value="PH1_SSRP1-like"/>
    <property type="match status" value="1"/>
</dbReference>
<dbReference type="InterPro" id="IPR050454">
    <property type="entry name" value="RTT106/SSRP1_HistChap/FACT"/>
</dbReference>
<dbReference type="CDD" id="cd13230">
    <property type="entry name" value="PH1_SSRP1-like"/>
    <property type="match status" value="1"/>
</dbReference>
<gene>
    <name evidence="16" type="primary">SSRP1</name>
    <name evidence="16" type="ORF">BLAG_LOCUS1379</name>
</gene>
<dbReference type="InterPro" id="IPR013719">
    <property type="entry name" value="RTT106/SPT16-like_middle_dom"/>
</dbReference>
<dbReference type="InterPro" id="IPR035417">
    <property type="entry name" value="SSRP1/POB3_N"/>
</dbReference>
<keyword evidence="10 13" id="KW-0234">DNA repair</keyword>
<dbReference type="InterPro" id="IPR048993">
    <property type="entry name" value="SSRP1-like_PH1"/>
</dbReference>
<dbReference type="AlphaFoldDB" id="A0A8J9VZY7"/>
<evidence type="ECO:0000259" key="15">
    <source>
        <dbReference type="PROSITE" id="PS50118"/>
    </source>
</evidence>
<dbReference type="GO" id="GO:1902275">
    <property type="term" value="P:regulation of chromatin organization"/>
    <property type="evidence" value="ECO:0007669"/>
    <property type="project" value="TreeGrafter"/>
</dbReference>
<feature type="domain" description="HMG box" evidence="15">
    <location>
        <begin position="559"/>
        <end position="627"/>
    </location>
</feature>
<evidence type="ECO:0000256" key="12">
    <source>
        <dbReference type="PROSITE-ProRule" id="PRU00267"/>
    </source>
</evidence>
<dbReference type="PANTHER" id="PTHR45849">
    <property type="entry name" value="FACT COMPLEX SUBUNIT SSRP1"/>
    <property type="match status" value="1"/>
</dbReference>
<dbReference type="PANTHER" id="PTHR45849:SF1">
    <property type="entry name" value="FACT COMPLEX SUBUNIT SSRP1"/>
    <property type="match status" value="1"/>
</dbReference>
<dbReference type="Gene3D" id="2.30.29.220">
    <property type="entry name" value="Structure-specific recognition protein (SSRP1)"/>
    <property type="match status" value="1"/>
</dbReference>
<dbReference type="SMART" id="SM00398">
    <property type="entry name" value="HMG"/>
    <property type="match status" value="1"/>
</dbReference>
<evidence type="ECO:0000256" key="5">
    <source>
        <dbReference type="ARBA" id="ARBA00022705"/>
    </source>
</evidence>
<keyword evidence="4 13" id="KW-0158">Chromosome</keyword>
<dbReference type="SUPFAM" id="SSF50729">
    <property type="entry name" value="PH domain-like"/>
    <property type="match status" value="1"/>
</dbReference>
<dbReference type="Gene3D" id="1.10.30.10">
    <property type="entry name" value="High mobility group box domain"/>
    <property type="match status" value="1"/>
</dbReference>
<evidence type="ECO:0000256" key="11">
    <source>
        <dbReference type="ARBA" id="ARBA00023242"/>
    </source>
</evidence>
<dbReference type="SMART" id="SM01287">
    <property type="entry name" value="Rtt106"/>
    <property type="match status" value="1"/>
</dbReference>
<keyword evidence="11 12" id="KW-0539">Nucleus</keyword>
<accession>A0A8J9VZY7</accession>
<feature type="region of interest" description="Disordered" evidence="14">
    <location>
        <begin position="467"/>
        <end position="565"/>
    </location>
</feature>
<evidence type="ECO:0000256" key="4">
    <source>
        <dbReference type="ARBA" id="ARBA00022454"/>
    </source>
</evidence>
<dbReference type="InterPro" id="IPR038167">
    <property type="entry name" value="SSRP1_sf"/>
</dbReference>
<dbReference type="SUPFAM" id="SSF47095">
    <property type="entry name" value="HMG-box"/>
    <property type="match status" value="1"/>
</dbReference>
<dbReference type="Gene3D" id="2.30.29.30">
    <property type="entry name" value="Pleckstrin-homology domain (PH domain)/Phosphotyrosine-binding domain (PTB)"/>
    <property type="match status" value="2"/>
</dbReference>
<dbReference type="EMBL" id="OV696686">
    <property type="protein sequence ID" value="CAH1231997.1"/>
    <property type="molecule type" value="Genomic_DNA"/>
</dbReference>
<feature type="compositionally biased region" description="Basic residues" evidence="14">
    <location>
        <begin position="699"/>
        <end position="709"/>
    </location>
</feature>
<comment type="subcellular location">
    <subcellularLocation>
        <location evidence="1">Nucleus</location>
        <location evidence="1">Nucleolus</location>
    </subcellularLocation>
    <subcellularLocation>
        <location evidence="13">Nucleus</location>
    </subcellularLocation>
    <subcellularLocation>
        <location evidence="13">Chromosome</location>
    </subcellularLocation>
</comment>
<dbReference type="GO" id="GO:0006260">
    <property type="term" value="P:DNA replication"/>
    <property type="evidence" value="ECO:0007669"/>
    <property type="project" value="UniProtKB-KW"/>
</dbReference>
<dbReference type="Proteomes" id="UP000838412">
    <property type="component" value="Chromosome 1"/>
</dbReference>
<evidence type="ECO:0000256" key="3">
    <source>
        <dbReference type="ARBA" id="ARBA00016104"/>
    </source>
</evidence>
<feature type="compositionally biased region" description="Low complexity" evidence="14">
    <location>
        <begin position="656"/>
        <end position="666"/>
    </location>
</feature>
<evidence type="ECO:0000256" key="7">
    <source>
        <dbReference type="ARBA" id="ARBA00023015"/>
    </source>
</evidence>
<evidence type="ECO:0000313" key="16">
    <source>
        <dbReference type="EMBL" id="CAH1231997.1"/>
    </source>
</evidence>
<proteinExistence type="inferred from homology"/>
<dbReference type="GO" id="GO:0006281">
    <property type="term" value="P:DNA repair"/>
    <property type="evidence" value="ECO:0007669"/>
    <property type="project" value="UniProtKB-KW"/>
</dbReference>
<dbReference type="FunFam" id="1.10.30.10:FF:000016">
    <property type="entry name" value="FACT complex subunit SSRP1"/>
    <property type="match status" value="1"/>
</dbReference>
<dbReference type="OrthoDB" id="498543at2759"/>
<keyword evidence="9 13" id="KW-0804">Transcription</keyword>
<dbReference type="FunFam" id="2.30.29.220:FF:000001">
    <property type="entry name" value="FACT complex subunit SSRP1"/>
    <property type="match status" value="1"/>
</dbReference>
<comment type="function">
    <text evidence="13">Component of the FACT complex, a general chromatin factor that acts to reorganize nucleosomes. The FACT complex is involved in multiple processes that require DNA as a template such as mRNA elongation, DNA replication and DNA repair. During transcription elongation the FACT complex acts as a histone chaperone that both destabilizes and restores nucleosomal structure. It facilitates the passage of RNA polymerase II and transcription by promoting the dissociation of one histone H2A-H2B dimer from the nucleosome, then subsequently promotes the reestablishment of the nucleosome following the passage of RNA polymerase II.</text>
</comment>
<sequence length="739" mass="83838">MSSGDTLEFDQIYQENKGAMYDGRLRISKQGIVFKNNKTGKVDNLSGTDLNLTHWFRVARGYELKVGLKSGAVFKYDGFKESDFDKLSDFINKNYKMRLEEKELSVKGWNWGTAKFKGPLLSFDIDNMSAFEIPLGNVSHCATSKNEVALEFHQNDDADVSLMEMRFYVPPNQDNPEIDPVQAFHDNVMDKADIIQATGDAICIFKELQCLTPRGRYDVRIYPTFLHLHGKTFDYKLPYTTVLRLFLLPHKDQRQMFFVVSLDPPIKQGQTRYHFLILQFSKEEDMTLELSLSEEDCADKFEGKLQKEMSGPVYEIVSRVMKSMVNRKITVPGSFKGNSGTSAVSCSHKAGAGFLYPLERGFIYVHKPPIHLRFDEISCVNFARGVASNRTFDFEIETKSGTTYTFSSIEKEEYGKLFDFTTNKKLRVKNRGKNLLNQLKDSVNYDEDMMGSDDDAQHDAYMERVKAEAAAGISDDDDSSDDEEEDVDFNPDGSGSDIAEEYDSNASISSSDDDEEDEEKKERKKKKLEKAKNKPAKRRKTSDGGRKRKKRQKKDPNAPKKSMTAFMLWLNATRSDLRKENPDASIGEIGKIAGEKWRAMGPSDKEEWEQKAKEDKERYKIAMEEYQAKKEEEGSSEGEESDQAEKKSKKTKSSRPKSSPTKSPSKAGAGANYKSKEYITSDSDSDSSNSDSDSEKEKKPKKKGKKAKKKSEDEEEEPIASTPPESEESADDDDDDEDD</sequence>
<dbReference type="GO" id="GO:0035101">
    <property type="term" value="C:FACT complex"/>
    <property type="evidence" value="ECO:0007669"/>
    <property type="project" value="TreeGrafter"/>
</dbReference>
<keyword evidence="8 12" id="KW-0238">DNA-binding</keyword>
<feature type="compositionally biased region" description="Basic residues" evidence="14">
    <location>
        <begin position="522"/>
        <end position="553"/>
    </location>
</feature>
<evidence type="ECO:0000256" key="13">
    <source>
        <dbReference type="RuleBase" id="RU364013"/>
    </source>
</evidence>
<dbReference type="FunFam" id="2.30.29.150:FF:000001">
    <property type="entry name" value="Fact complex subunit ssrp1"/>
    <property type="match status" value="1"/>
</dbReference>
<dbReference type="PROSITE" id="PS50118">
    <property type="entry name" value="HMG_BOX_2"/>
    <property type="match status" value="1"/>
</dbReference>
<dbReference type="Pfam" id="PF03531">
    <property type="entry name" value="SSrecog"/>
    <property type="match status" value="1"/>
</dbReference>
<evidence type="ECO:0000256" key="8">
    <source>
        <dbReference type="ARBA" id="ARBA00023125"/>
    </source>
</evidence>
<feature type="DNA-binding region" description="HMG box" evidence="12">
    <location>
        <begin position="559"/>
        <end position="627"/>
    </location>
</feature>
<feature type="compositionally biased region" description="Acidic residues" evidence="14">
    <location>
        <begin position="474"/>
        <end position="489"/>
    </location>
</feature>
<evidence type="ECO:0000256" key="6">
    <source>
        <dbReference type="ARBA" id="ARBA00022763"/>
    </source>
</evidence>
<dbReference type="GO" id="GO:0003677">
    <property type="term" value="F:DNA binding"/>
    <property type="evidence" value="ECO:0007669"/>
    <property type="project" value="UniProtKB-UniRule"/>
</dbReference>
<dbReference type="FunFam" id="2.30.29.30:FF:000119">
    <property type="entry name" value="FACT complex subunit SSRP1"/>
    <property type="match status" value="1"/>
</dbReference>
<feature type="compositionally biased region" description="Acidic residues" evidence="14">
    <location>
        <begin position="725"/>
        <end position="739"/>
    </location>
</feature>
<evidence type="ECO:0000256" key="9">
    <source>
        <dbReference type="ARBA" id="ARBA00023163"/>
    </source>
</evidence>
<dbReference type="InterPro" id="IPR009071">
    <property type="entry name" value="HMG_box_dom"/>
</dbReference>
<dbReference type="Pfam" id="PF17292">
    <property type="entry name" value="POB3_N"/>
    <property type="match status" value="1"/>
</dbReference>